<evidence type="ECO:0000256" key="3">
    <source>
        <dbReference type="ARBA" id="ARBA00022723"/>
    </source>
</evidence>
<evidence type="ECO:0000256" key="5">
    <source>
        <dbReference type="ARBA" id="ARBA00022982"/>
    </source>
</evidence>
<dbReference type="InterPro" id="IPR017900">
    <property type="entry name" value="4Fe4S_Fe_S_CS"/>
</dbReference>
<dbReference type="PANTHER" id="PTHR47153">
    <property type="entry name" value="LACTATE UTILIZATION PROTEIN B"/>
    <property type="match status" value="1"/>
</dbReference>
<keyword evidence="7" id="KW-0411">Iron-sulfur</keyword>
<dbReference type="NCBIfam" id="TIGR00273">
    <property type="entry name" value="LutB/LldF family L-lactate oxidation iron-sulfur protein"/>
    <property type="match status" value="1"/>
</dbReference>
<dbReference type="SUPFAM" id="SSF46548">
    <property type="entry name" value="alpha-helical ferredoxin"/>
    <property type="match status" value="1"/>
</dbReference>
<name>A0A4Q7Z0K1_9BACT</name>
<reference evidence="9 10" key="1">
    <citation type="submission" date="2019-02" db="EMBL/GenBank/DDBJ databases">
        <title>Genomic Encyclopedia of Archaeal and Bacterial Type Strains, Phase II (KMG-II): from individual species to whole genera.</title>
        <authorList>
            <person name="Goeker M."/>
        </authorList>
    </citation>
    <scope>NUCLEOTIDE SEQUENCE [LARGE SCALE GENOMIC DNA]</scope>
    <source>
        <strain evidence="9 10">DSM 18101</strain>
    </source>
</reference>
<dbReference type="InterPro" id="IPR037171">
    <property type="entry name" value="NagB/RpiA_transferase-like"/>
</dbReference>
<dbReference type="InterPro" id="IPR024569">
    <property type="entry name" value="LutB_C"/>
</dbReference>
<proteinExistence type="predicted"/>
<dbReference type="InterPro" id="IPR009051">
    <property type="entry name" value="Helical_ferredxn"/>
</dbReference>
<keyword evidence="2" id="KW-0004">4Fe-4S</keyword>
<dbReference type="Gene3D" id="1.10.1060.10">
    <property type="entry name" value="Alpha-helical ferredoxin"/>
    <property type="match status" value="1"/>
</dbReference>
<keyword evidence="3" id="KW-0479">Metal-binding</keyword>
<dbReference type="InterPro" id="IPR004452">
    <property type="entry name" value="LutB/LldF"/>
</dbReference>
<dbReference type="PROSITE" id="PS00198">
    <property type="entry name" value="4FE4S_FER_1"/>
    <property type="match status" value="1"/>
</dbReference>
<evidence type="ECO:0000256" key="2">
    <source>
        <dbReference type="ARBA" id="ARBA00022485"/>
    </source>
</evidence>
<feature type="domain" description="4Fe-4S ferredoxin-type" evidence="8">
    <location>
        <begin position="307"/>
        <end position="329"/>
    </location>
</feature>
<evidence type="ECO:0000259" key="8">
    <source>
        <dbReference type="PROSITE" id="PS51379"/>
    </source>
</evidence>
<evidence type="ECO:0000313" key="10">
    <source>
        <dbReference type="Proteomes" id="UP000292958"/>
    </source>
</evidence>
<comment type="caution">
    <text evidence="9">The sequence shown here is derived from an EMBL/GenBank/DDBJ whole genome shotgun (WGS) entry which is preliminary data.</text>
</comment>
<keyword evidence="5" id="KW-0249">Electron transport</keyword>
<keyword evidence="1" id="KW-0813">Transport</keyword>
<dbReference type="AlphaFoldDB" id="A0A4Q7Z0K1"/>
<evidence type="ECO:0000256" key="7">
    <source>
        <dbReference type="ARBA" id="ARBA00023014"/>
    </source>
</evidence>
<organism evidence="9 10">
    <name type="scientific">Edaphobacter modestus</name>
    <dbReference type="NCBI Taxonomy" id="388466"/>
    <lineage>
        <taxon>Bacteria</taxon>
        <taxon>Pseudomonadati</taxon>
        <taxon>Acidobacteriota</taxon>
        <taxon>Terriglobia</taxon>
        <taxon>Terriglobales</taxon>
        <taxon>Acidobacteriaceae</taxon>
        <taxon>Edaphobacter</taxon>
    </lineage>
</organism>
<dbReference type="SUPFAM" id="SSF100950">
    <property type="entry name" value="NagB/RpiA/CoA transferase-like"/>
    <property type="match status" value="1"/>
</dbReference>
<dbReference type="Proteomes" id="UP000292958">
    <property type="component" value="Unassembled WGS sequence"/>
</dbReference>
<dbReference type="EMBL" id="SHKW01000001">
    <property type="protein sequence ID" value="RZU42995.1"/>
    <property type="molecule type" value="Genomic_DNA"/>
</dbReference>
<dbReference type="InterPro" id="IPR024185">
    <property type="entry name" value="FTHF_cligase-like_sf"/>
</dbReference>
<dbReference type="GO" id="GO:0006089">
    <property type="term" value="P:lactate metabolic process"/>
    <property type="evidence" value="ECO:0007669"/>
    <property type="project" value="InterPro"/>
</dbReference>
<protein>
    <submittedName>
        <fullName evidence="9">L-lactate dehydrogenase complex protein LldF</fullName>
    </submittedName>
</protein>
<gene>
    <name evidence="9" type="ORF">BDD14_4596</name>
</gene>
<keyword evidence="4" id="KW-0677">Repeat</keyword>
<accession>A0A4Q7Z0K1</accession>
<dbReference type="Pfam" id="PF13183">
    <property type="entry name" value="Fer4_8"/>
    <property type="match status" value="1"/>
</dbReference>
<evidence type="ECO:0000256" key="6">
    <source>
        <dbReference type="ARBA" id="ARBA00023004"/>
    </source>
</evidence>
<sequence>MSTADTALDPKTSPTFPIAARATLGDTQLRKNVRHATEVIQNKRARVVGEMPDWQQLRETGRQIREHAMANLAYYLEEFERKCIKAGGQVHWARDGEEAKRIVTELVKASGSSEVIKIKSMTTEEIHLNVSLEAAGIKAYETDLAELIIQLGHDQPSHIVVPALHKNRQQIREIFQREMHLPELGEKPQDLADAARRFLREKFLRVKTAVSGANFLIAETGGVCIVESEGNGRMCLTLPDTLITIAGIDKVLPRFQDLEVMLQLLPRSATGERMNPYNSIWTGVHEGDGPRNFHVVLMDNARTEVLADPEGRQTLNCIRCGACQNACPVYRQTGGHAYGSVYAGPIGAILTPQLQQLHYAQSLPYASSLCGACYEVCPVKINIPEVLIHLRNKVVKQKGALNPEALAMKTAGAIFRSERRFRAAQRLGRFAETPLVHKDGNGEGWIGWLPGLLGGWTQVRDLKEMPKETFREWWEKRGSRGR</sequence>
<dbReference type="OrthoDB" id="5241828at2"/>
<dbReference type="GO" id="GO:0046872">
    <property type="term" value="F:metal ion binding"/>
    <property type="evidence" value="ECO:0007669"/>
    <property type="project" value="UniProtKB-KW"/>
</dbReference>
<dbReference type="InterPro" id="IPR003741">
    <property type="entry name" value="LUD_dom"/>
</dbReference>
<keyword evidence="6" id="KW-0408">Iron</keyword>
<evidence type="ECO:0000256" key="4">
    <source>
        <dbReference type="ARBA" id="ARBA00022737"/>
    </source>
</evidence>
<dbReference type="Gene3D" id="3.40.50.10420">
    <property type="entry name" value="NagB/RpiA/CoA transferase-like"/>
    <property type="match status" value="1"/>
</dbReference>
<dbReference type="PANTHER" id="PTHR47153:SF2">
    <property type="entry name" value="LACTATE UTILIZATION PROTEIN B"/>
    <property type="match status" value="1"/>
</dbReference>
<evidence type="ECO:0000256" key="1">
    <source>
        <dbReference type="ARBA" id="ARBA00022448"/>
    </source>
</evidence>
<evidence type="ECO:0000313" key="9">
    <source>
        <dbReference type="EMBL" id="RZU42995.1"/>
    </source>
</evidence>
<dbReference type="GO" id="GO:0051539">
    <property type="term" value="F:4 iron, 4 sulfur cluster binding"/>
    <property type="evidence" value="ECO:0007669"/>
    <property type="project" value="UniProtKB-KW"/>
</dbReference>
<dbReference type="RefSeq" id="WP_130421219.1">
    <property type="nucleotide sequence ID" value="NZ_SHKW01000001.1"/>
</dbReference>
<dbReference type="Pfam" id="PF11870">
    <property type="entry name" value="LutB_C"/>
    <property type="match status" value="1"/>
</dbReference>
<dbReference type="Pfam" id="PF02589">
    <property type="entry name" value="LUD_dom"/>
    <property type="match status" value="1"/>
</dbReference>
<dbReference type="InterPro" id="IPR017896">
    <property type="entry name" value="4Fe4S_Fe-S-bd"/>
</dbReference>
<dbReference type="PROSITE" id="PS51379">
    <property type="entry name" value="4FE4S_FER_2"/>
    <property type="match status" value="1"/>
</dbReference>
<keyword evidence="10" id="KW-1185">Reference proteome</keyword>